<protein>
    <submittedName>
        <fullName evidence="7">Mov34/MPN/PAD-1 family protein</fullName>
    </submittedName>
</protein>
<dbReference type="EMBL" id="JACSQL010000007">
    <property type="protein sequence ID" value="MBD7969564.1"/>
    <property type="molecule type" value="Genomic_DNA"/>
</dbReference>
<reference evidence="7 8" key="1">
    <citation type="submission" date="2020-08" db="EMBL/GenBank/DDBJ databases">
        <title>A Genomic Blueprint of the Chicken Gut Microbiome.</title>
        <authorList>
            <person name="Gilroy R."/>
            <person name="Ravi A."/>
            <person name="Getino M."/>
            <person name="Pursley I."/>
            <person name="Horton D.L."/>
            <person name="Alikhan N.-F."/>
            <person name="Baker D."/>
            <person name="Gharbi K."/>
            <person name="Hall N."/>
            <person name="Watson M."/>
            <person name="Adriaenssens E.M."/>
            <person name="Foster-Nyarko E."/>
            <person name="Jarju S."/>
            <person name="Secka A."/>
            <person name="Antonio M."/>
            <person name="Oren A."/>
            <person name="Chaudhuri R."/>
            <person name="La Ragione R.M."/>
            <person name="Hildebrand F."/>
            <person name="Pallen M.J."/>
        </authorList>
    </citation>
    <scope>NUCLEOTIDE SEQUENCE [LARGE SCALE GENOMIC DNA]</scope>
    <source>
        <strain evidence="7 8">Sa2BVA9</strain>
    </source>
</reference>
<evidence type="ECO:0000313" key="7">
    <source>
        <dbReference type="EMBL" id="MBD7969564.1"/>
    </source>
</evidence>
<accession>A0ABR8T1D2</accession>
<sequence>MSKAIYSLPDNRKLKLCDDVLKMMFSYAQDHKKSPESGGILIGRILNCESHIVVDDASEPMKSDVQTRYRFIRKSVGHQEFFNEHWENSEGRCYYLGEWHTHPEANPTPSIIDKQEWGKLLYESIQDQNQLYFIIVGTKTLVIWYGERKVSGNTFLRIGSFNRNDIQN</sequence>
<dbReference type="Pfam" id="PF14464">
    <property type="entry name" value="Prok-JAB"/>
    <property type="match status" value="1"/>
</dbReference>
<evidence type="ECO:0000256" key="4">
    <source>
        <dbReference type="ARBA" id="ARBA00022833"/>
    </source>
</evidence>
<keyword evidence="2" id="KW-0479">Metal-binding</keyword>
<dbReference type="Gene3D" id="3.40.140.10">
    <property type="entry name" value="Cytidine Deaminase, domain 2"/>
    <property type="match status" value="1"/>
</dbReference>
<proteinExistence type="predicted"/>
<name>A0ABR8T1D2_9BACL</name>
<keyword evidence="4" id="KW-0862">Zinc</keyword>
<dbReference type="Proteomes" id="UP000608071">
    <property type="component" value="Unassembled WGS sequence"/>
</dbReference>
<dbReference type="InterPro" id="IPR028090">
    <property type="entry name" value="JAB_dom_prok"/>
</dbReference>
<evidence type="ECO:0000256" key="2">
    <source>
        <dbReference type="ARBA" id="ARBA00022723"/>
    </source>
</evidence>
<keyword evidence="5" id="KW-0482">Metalloprotease</keyword>
<organism evidence="7 8">
    <name type="scientific">Paenibacillus gallinarum</name>
    <dbReference type="NCBI Taxonomy" id="2762232"/>
    <lineage>
        <taxon>Bacteria</taxon>
        <taxon>Bacillati</taxon>
        <taxon>Bacillota</taxon>
        <taxon>Bacilli</taxon>
        <taxon>Bacillales</taxon>
        <taxon>Paenibacillaceae</taxon>
        <taxon>Paenibacillus</taxon>
    </lineage>
</organism>
<evidence type="ECO:0000256" key="3">
    <source>
        <dbReference type="ARBA" id="ARBA00022801"/>
    </source>
</evidence>
<keyword evidence="3" id="KW-0378">Hydrolase</keyword>
<evidence type="ECO:0000313" key="8">
    <source>
        <dbReference type="Proteomes" id="UP000608071"/>
    </source>
</evidence>
<evidence type="ECO:0000256" key="1">
    <source>
        <dbReference type="ARBA" id="ARBA00022670"/>
    </source>
</evidence>
<keyword evidence="1" id="KW-0645">Protease</keyword>
<comment type="caution">
    <text evidence="7">The sequence shown here is derived from an EMBL/GenBank/DDBJ whole genome shotgun (WGS) entry which is preliminary data.</text>
</comment>
<dbReference type="RefSeq" id="WP_191801740.1">
    <property type="nucleotide sequence ID" value="NZ_JACSQL010000007.1"/>
</dbReference>
<keyword evidence="8" id="KW-1185">Reference proteome</keyword>
<feature type="domain" description="JAB" evidence="6">
    <location>
        <begin position="29"/>
        <end position="138"/>
    </location>
</feature>
<dbReference type="SUPFAM" id="SSF102712">
    <property type="entry name" value="JAB1/MPN domain"/>
    <property type="match status" value="1"/>
</dbReference>
<gene>
    <name evidence="7" type="ORF">H9647_15980</name>
</gene>
<evidence type="ECO:0000256" key="5">
    <source>
        <dbReference type="ARBA" id="ARBA00023049"/>
    </source>
</evidence>
<evidence type="ECO:0000259" key="6">
    <source>
        <dbReference type="Pfam" id="PF14464"/>
    </source>
</evidence>